<dbReference type="Proteomes" id="UP000179037">
    <property type="component" value="Unassembled WGS sequence"/>
</dbReference>
<name>A0A1F6U610_9PROT</name>
<sequence length="168" mass="19657">MGTATRKVSTSPRHIRRDRYIKEYEHDTYKTKGKLREPAVCPECGAVFHKGRWQWLARPRDARETLCPACHRLRDKYPGGYLTLSGPFQKQHRDEILHLARNIEKREKKEHPLRRIMSIDKQGDDILITTTTMGMARAIGDAVHNAYKGELCYQYTEEANILHVAWKR</sequence>
<dbReference type="STRING" id="1817768.A3A87_03900"/>
<accession>A0A1F6U610</accession>
<dbReference type="NCBIfam" id="NF040826">
    <property type="entry name" value="lxa_BCAM0308"/>
    <property type="match status" value="1"/>
</dbReference>
<gene>
    <name evidence="1" type="ORF">A3A87_03900</name>
</gene>
<evidence type="ECO:0000313" key="1">
    <source>
        <dbReference type="EMBL" id="OGI52749.1"/>
    </source>
</evidence>
<reference evidence="1 2" key="1">
    <citation type="journal article" date="2016" name="Nat. Commun.">
        <title>Thousands of microbial genomes shed light on interconnected biogeochemical processes in an aquifer system.</title>
        <authorList>
            <person name="Anantharaman K."/>
            <person name="Brown C.T."/>
            <person name="Hug L.A."/>
            <person name="Sharon I."/>
            <person name="Castelle C.J."/>
            <person name="Probst A.J."/>
            <person name="Thomas B.C."/>
            <person name="Singh A."/>
            <person name="Wilkins M.J."/>
            <person name="Karaoz U."/>
            <person name="Brodie E.L."/>
            <person name="Williams K.H."/>
            <person name="Hubbard S.S."/>
            <person name="Banfield J.F."/>
        </authorList>
    </citation>
    <scope>NUCLEOTIDE SEQUENCE [LARGE SCALE GENOMIC DNA]</scope>
</reference>
<comment type="caution">
    <text evidence="1">The sequence shown here is derived from an EMBL/GenBank/DDBJ whole genome shotgun (WGS) entry which is preliminary data.</text>
</comment>
<organism evidence="1 2">
    <name type="scientific">Candidatus Muproteobacteria bacterium RIFCSPLOWO2_01_FULL_60_18</name>
    <dbReference type="NCBI Taxonomy" id="1817768"/>
    <lineage>
        <taxon>Bacteria</taxon>
        <taxon>Pseudomonadati</taxon>
        <taxon>Pseudomonadota</taxon>
        <taxon>Candidatus Muproteobacteria</taxon>
    </lineage>
</organism>
<dbReference type="InterPro" id="IPR047706">
    <property type="entry name" value="BCAM0308-like"/>
</dbReference>
<protein>
    <submittedName>
        <fullName evidence="1">ATPase</fullName>
    </submittedName>
</protein>
<proteinExistence type="predicted"/>
<dbReference type="EMBL" id="MFTC01000008">
    <property type="protein sequence ID" value="OGI52749.1"/>
    <property type="molecule type" value="Genomic_DNA"/>
</dbReference>
<evidence type="ECO:0000313" key="2">
    <source>
        <dbReference type="Proteomes" id="UP000179037"/>
    </source>
</evidence>
<dbReference type="AlphaFoldDB" id="A0A1F6U610"/>